<dbReference type="SUPFAM" id="SSF56529">
    <property type="entry name" value="FAH"/>
    <property type="match status" value="1"/>
</dbReference>
<dbReference type="PANTHER" id="PTHR42796">
    <property type="entry name" value="FUMARYLACETOACETATE HYDROLASE DOMAIN-CONTAINING PROTEIN 2A-RELATED"/>
    <property type="match status" value="1"/>
</dbReference>
<dbReference type="GO" id="GO:0016787">
    <property type="term" value="F:hydrolase activity"/>
    <property type="evidence" value="ECO:0007669"/>
    <property type="project" value="UniProtKB-KW"/>
</dbReference>
<gene>
    <name evidence="4" type="ORF">CES85_3337</name>
</gene>
<sequence length="295" mass="31670">MKLVTYDSNGSWRAGIIVDTSVFDVETLLKSDADKVLKPVSSVLELLREYGGALSDLAQKLTAAAKNNASAAVGAFEDVRLGAPITEPAKILCIGLNYNDHVAETGRALPTHPDIFAKFATSLIGPFDEIDCCKITPNLDFEGEMAIVIGKNCRSVSEEDALDYVAGVTVLNDITARDLQYRGTQWLAGKAVDGSTPVGPAIATLDEVGDIQNLNIQTRVNGTQVQSSNTRLMIFPVRHLVSYISQFMSLAPGDIITTGTPQGIGAKRNPPMWLQPGDTVEVELENVGILRNAVR</sequence>
<dbReference type="EMBL" id="CP022605">
    <property type="protein sequence ID" value="ASV88640.1"/>
    <property type="molecule type" value="Genomic_DNA"/>
</dbReference>
<dbReference type="OrthoDB" id="5197601at2"/>
<dbReference type="FunFam" id="3.90.850.10:FF:000002">
    <property type="entry name" value="2-hydroxyhepta-2,4-diene-1,7-dioate isomerase"/>
    <property type="match status" value="1"/>
</dbReference>
<dbReference type="GO" id="GO:0046872">
    <property type="term" value="F:metal ion binding"/>
    <property type="evidence" value="ECO:0007669"/>
    <property type="project" value="UniProtKB-KW"/>
</dbReference>
<organism evidence="4 5">
    <name type="scientific">Ochrobactrum quorumnocens</name>
    <dbReference type="NCBI Taxonomy" id="271865"/>
    <lineage>
        <taxon>Bacteria</taxon>
        <taxon>Pseudomonadati</taxon>
        <taxon>Pseudomonadota</taxon>
        <taxon>Alphaproteobacteria</taxon>
        <taxon>Hyphomicrobiales</taxon>
        <taxon>Brucellaceae</taxon>
        <taxon>Brucella/Ochrobactrum group</taxon>
        <taxon>Ochrobactrum</taxon>
    </lineage>
</organism>
<name>A0A248UQ10_9HYPH</name>
<keyword evidence="4" id="KW-0378">Hydrolase</keyword>
<dbReference type="GO" id="GO:0019752">
    <property type="term" value="P:carboxylic acid metabolic process"/>
    <property type="evidence" value="ECO:0007669"/>
    <property type="project" value="UniProtKB-ARBA"/>
</dbReference>
<geneLocation type="plasmid" evidence="4 5">
    <name>unnamed1</name>
</geneLocation>
<dbReference type="RefSeq" id="WP_095448472.1">
    <property type="nucleotide sequence ID" value="NZ_CP022605.1"/>
</dbReference>
<proteinExistence type="inferred from homology"/>
<comment type="similarity">
    <text evidence="1">Belongs to the FAH family.</text>
</comment>
<dbReference type="InterPro" id="IPR036663">
    <property type="entry name" value="Fumarylacetoacetase_C_sf"/>
</dbReference>
<evidence type="ECO:0000256" key="1">
    <source>
        <dbReference type="ARBA" id="ARBA00010211"/>
    </source>
</evidence>
<dbReference type="InterPro" id="IPR051121">
    <property type="entry name" value="FAH"/>
</dbReference>
<dbReference type="GO" id="GO:0016853">
    <property type="term" value="F:isomerase activity"/>
    <property type="evidence" value="ECO:0007669"/>
    <property type="project" value="UniProtKB-ARBA"/>
</dbReference>
<evidence type="ECO:0000313" key="5">
    <source>
        <dbReference type="Proteomes" id="UP000215256"/>
    </source>
</evidence>
<keyword evidence="4" id="KW-0614">Plasmid</keyword>
<dbReference type="AlphaFoldDB" id="A0A248UQ10"/>
<evidence type="ECO:0000256" key="2">
    <source>
        <dbReference type="ARBA" id="ARBA00022723"/>
    </source>
</evidence>
<dbReference type="Gene3D" id="3.90.850.10">
    <property type="entry name" value="Fumarylacetoacetase-like, C-terminal domain"/>
    <property type="match status" value="1"/>
</dbReference>
<protein>
    <submittedName>
        <fullName evidence="4">Fumarylacetoacetate (FAA) hydrolase family protein</fullName>
    </submittedName>
</protein>
<dbReference type="Pfam" id="PF01557">
    <property type="entry name" value="FAA_hydrolase"/>
    <property type="match status" value="1"/>
</dbReference>
<evidence type="ECO:0000313" key="4">
    <source>
        <dbReference type="EMBL" id="ASV88640.1"/>
    </source>
</evidence>
<evidence type="ECO:0000259" key="3">
    <source>
        <dbReference type="Pfam" id="PF01557"/>
    </source>
</evidence>
<reference evidence="4 5" key="1">
    <citation type="submission" date="2017-07" db="EMBL/GenBank/DDBJ databases">
        <title>Phylogenetic study on the rhizospheric bacterium Ochrobactrum sp. A44.</title>
        <authorList>
            <person name="Krzyzanowska D.M."/>
            <person name="Ossowicki A."/>
            <person name="Rajewska M."/>
            <person name="Maciag T."/>
            <person name="Kaczynski Z."/>
            <person name="Czerwicka M."/>
            <person name="Jafra S."/>
        </authorList>
    </citation>
    <scope>NUCLEOTIDE SEQUENCE [LARGE SCALE GENOMIC DNA]</scope>
    <source>
        <strain evidence="4 5">A44</strain>
        <plasmid evidence="4 5">unnamed1</plasmid>
    </source>
</reference>
<feature type="domain" description="Fumarylacetoacetase-like C-terminal" evidence="3">
    <location>
        <begin position="90"/>
        <end position="295"/>
    </location>
</feature>
<accession>A0A248UQ10</accession>
<keyword evidence="2" id="KW-0479">Metal-binding</keyword>
<dbReference type="Proteomes" id="UP000215256">
    <property type="component" value="Plasmid unnamed1"/>
</dbReference>
<dbReference type="InterPro" id="IPR011234">
    <property type="entry name" value="Fumarylacetoacetase-like_C"/>
</dbReference>
<dbReference type="KEGG" id="och:CES85_3337"/>
<dbReference type="PANTHER" id="PTHR42796:SF4">
    <property type="entry name" value="FUMARYLACETOACETATE HYDROLASE DOMAIN-CONTAINING PROTEIN 2A"/>
    <property type="match status" value="1"/>
</dbReference>